<dbReference type="AlphaFoldDB" id="A0A1E8GNV5"/>
<dbReference type="STRING" id="1859473.BG261_09865"/>
<name>A0A1E8GNV5_9LACT</name>
<sequence length="339" mass="39243">MKGDANSSRRIADMLTKLFMGEPLNRKSLLEANSKSVVDRDIADIKRVLEDNHSSIVLNFNRSKGEYCFNHSEAFALEEVIFLAKVALESRSLRRDEMDIIIDKLLKQLPKEKAKIANESIRNDNTFYAPVTNDKHILERIKEFMGYIDDKQVIKFVHKPATSNVVKSYIVTTKGGMTFVNPDKNGFVEYEGLPVAIYFSVFYFYVILYVDQTQGHLVVRLDRFVDIKKVSRKIVVPHAENFEESAMRKHSFLLYHGKPMTVTFLSEINPATILDRFPGSKIVEENCDENNWTKYEVVVFESAARMWFLSQGSWVKVLSPQSFKESLREEFKTAFEQYE</sequence>
<evidence type="ECO:0000313" key="1">
    <source>
        <dbReference type="EMBL" id="OFI49941.1"/>
    </source>
</evidence>
<dbReference type="EMBL" id="MKIR01000004">
    <property type="protein sequence ID" value="OFI49941.1"/>
    <property type="molecule type" value="Genomic_DNA"/>
</dbReference>
<dbReference type="Proteomes" id="UP000178622">
    <property type="component" value="Unassembled WGS sequence"/>
</dbReference>
<gene>
    <name evidence="1" type="ORF">BG261_09865</name>
</gene>
<dbReference type="OrthoDB" id="86031at2"/>
<proteinExistence type="predicted"/>
<reference evidence="2" key="1">
    <citation type="submission" date="2016-09" db="EMBL/GenBank/DDBJ databases">
        <title>Draft genome sequence of a novel species of the family Streptococcaceae isolated from flowers.</title>
        <authorList>
            <person name="Chuah L.-O."/>
            <person name="Yap K.-P."/>
            <person name="Thong K.L."/>
            <person name="Liong M.T."/>
            <person name="Ahmad R."/>
            <person name="Rusul G."/>
        </authorList>
    </citation>
    <scope>NUCLEOTIDE SEQUENCE [LARGE SCALE GENOMIC DNA]</scope>
    <source>
        <strain evidence="2">DF1</strain>
    </source>
</reference>
<protein>
    <submittedName>
        <fullName evidence="1">Uncharacterized protein</fullName>
    </submittedName>
</protein>
<evidence type="ECO:0000313" key="2">
    <source>
        <dbReference type="Proteomes" id="UP000178622"/>
    </source>
</evidence>
<comment type="caution">
    <text evidence="1">The sequence shown here is derived from an EMBL/GenBank/DDBJ whole genome shotgun (WGS) entry which is preliminary data.</text>
</comment>
<dbReference type="RefSeq" id="WP_070791605.1">
    <property type="nucleotide sequence ID" value="NZ_MKIR01000004.1"/>
</dbReference>
<organism evidence="1 2">
    <name type="scientific">Floricoccus tropicus</name>
    <dbReference type="NCBI Taxonomy" id="1859473"/>
    <lineage>
        <taxon>Bacteria</taxon>
        <taxon>Bacillati</taxon>
        <taxon>Bacillota</taxon>
        <taxon>Bacilli</taxon>
        <taxon>Lactobacillales</taxon>
        <taxon>Streptococcaceae</taxon>
        <taxon>Floricoccus</taxon>
    </lineage>
</organism>
<accession>A0A1E8GNV5</accession>
<keyword evidence="2" id="KW-1185">Reference proteome</keyword>